<accession>A0A7D3Y8N9</accession>
<dbReference type="KEGG" id="kpul:GXN76_04230"/>
<keyword evidence="1" id="KW-0472">Membrane</keyword>
<dbReference type="AlphaFoldDB" id="A0A7D3Y8N9"/>
<evidence type="ECO:0000256" key="1">
    <source>
        <dbReference type="SAM" id="Phobius"/>
    </source>
</evidence>
<feature type="transmembrane region" description="Helical" evidence="1">
    <location>
        <begin position="101"/>
        <end position="122"/>
    </location>
</feature>
<organism evidence="3 4">
    <name type="scientific">Kroppenstedtia pulmonis</name>
    <dbReference type="NCBI Taxonomy" id="1380685"/>
    <lineage>
        <taxon>Bacteria</taxon>
        <taxon>Bacillati</taxon>
        <taxon>Bacillota</taxon>
        <taxon>Bacilli</taxon>
        <taxon>Bacillales</taxon>
        <taxon>Thermoactinomycetaceae</taxon>
        <taxon>Kroppenstedtia</taxon>
    </lineage>
</organism>
<dbReference type="Pfam" id="PF13038">
    <property type="entry name" value="DUF3899"/>
    <property type="match status" value="1"/>
</dbReference>
<dbReference type="InterPro" id="IPR025007">
    <property type="entry name" value="DUF3899"/>
</dbReference>
<sequence>MWKNRWTWSLILFMVNLGSLYLFAGGNGMKWINSLFVTGLILLMASGIYFVINGGFFNVFTQGLRNLKLTRTPRSEYGFEDPLDGSGEETKQLTKKWFRQGAFVCLFVGLGNTLFSYALIAFM</sequence>
<protein>
    <submittedName>
        <fullName evidence="3">DUF3899 domain-containing protein</fullName>
    </submittedName>
</protein>
<gene>
    <name evidence="3" type="ORF">GXN76_04230</name>
</gene>
<proteinExistence type="predicted"/>
<feature type="transmembrane region" description="Helical" evidence="1">
    <location>
        <begin position="31"/>
        <end position="52"/>
    </location>
</feature>
<feature type="transmembrane region" description="Helical" evidence="1">
    <location>
        <begin position="6"/>
        <end position="24"/>
    </location>
</feature>
<name>A0A7D3Y8N9_9BACL</name>
<feature type="domain" description="DUF3899" evidence="2">
    <location>
        <begin position="32"/>
        <end position="118"/>
    </location>
</feature>
<dbReference type="RefSeq" id="WP_173220805.1">
    <property type="nucleotide sequence ID" value="NZ_CP048104.1"/>
</dbReference>
<dbReference type="EMBL" id="CP048104">
    <property type="protein sequence ID" value="QKG83761.1"/>
    <property type="molecule type" value="Genomic_DNA"/>
</dbReference>
<reference evidence="3 4" key="1">
    <citation type="submission" date="2020-01" db="EMBL/GenBank/DDBJ databases">
        <authorList>
            <person name="Gulvik C.A."/>
            <person name="Batra D.G."/>
        </authorList>
    </citation>
    <scope>NUCLEOTIDE SEQUENCE [LARGE SCALE GENOMIC DNA]</scope>
    <source>
        <strain evidence="3 4">W9323</strain>
    </source>
</reference>
<keyword evidence="4" id="KW-1185">Reference proteome</keyword>
<dbReference type="Proteomes" id="UP000503088">
    <property type="component" value="Chromosome"/>
</dbReference>
<evidence type="ECO:0000259" key="2">
    <source>
        <dbReference type="Pfam" id="PF13038"/>
    </source>
</evidence>
<evidence type="ECO:0000313" key="3">
    <source>
        <dbReference type="EMBL" id="QKG83761.1"/>
    </source>
</evidence>
<keyword evidence="1" id="KW-0812">Transmembrane</keyword>
<evidence type="ECO:0000313" key="4">
    <source>
        <dbReference type="Proteomes" id="UP000503088"/>
    </source>
</evidence>
<keyword evidence="1" id="KW-1133">Transmembrane helix</keyword>